<evidence type="ECO:0000313" key="1">
    <source>
        <dbReference type="EMBL" id="KAK6354605.1"/>
    </source>
</evidence>
<comment type="caution">
    <text evidence="1">The sequence shown here is derived from an EMBL/GenBank/DDBJ whole genome shotgun (WGS) entry which is preliminary data.</text>
</comment>
<protein>
    <submittedName>
        <fullName evidence="1">Uncharacterized protein</fullName>
    </submittedName>
</protein>
<dbReference type="EMBL" id="JAVHNQ010000002">
    <property type="protein sequence ID" value="KAK6354605.1"/>
    <property type="molecule type" value="Genomic_DNA"/>
</dbReference>
<name>A0AAV9V733_9PEZI</name>
<organism evidence="1 2">
    <name type="scientific">Orbilia brochopaga</name>
    <dbReference type="NCBI Taxonomy" id="3140254"/>
    <lineage>
        <taxon>Eukaryota</taxon>
        <taxon>Fungi</taxon>
        <taxon>Dikarya</taxon>
        <taxon>Ascomycota</taxon>
        <taxon>Pezizomycotina</taxon>
        <taxon>Orbiliomycetes</taxon>
        <taxon>Orbiliales</taxon>
        <taxon>Orbiliaceae</taxon>
        <taxon>Orbilia</taxon>
    </lineage>
</organism>
<reference evidence="1 2" key="1">
    <citation type="submission" date="2019-10" db="EMBL/GenBank/DDBJ databases">
        <authorList>
            <person name="Palmer J.M."/>
        </authorList>
    </citation>
    <scope>NUCLEOTIDE SEQUENCE [LARGE SCALE GENOMIC DNA]</scope>
    <source>
        <strain evidence="1 2">TWF696</strain>
    </source>
</reference>
<gene>
    <name evidence="1" type="ORF">TWF696_003747</name>
</gene>
<dbReference type="Proteomes" id="UP001375240">
    <property type="component" value="Unassembled WGS sequence"/>
</dbReference>
<dbReference type="AlphaFoldDB" id="A0AAV9V733"/>
<evidence type="ECO:0000313" key="2">
    <source>
        <dbReference type="Proteomes" id="UP001375240"/>
    </source>
</evidence>
<accession>A0AAV9V733</accession>
<sequence length="93" mass="11240">MPCKSSIAPPDFDIRDDTPAWALDDILRRQYQHHLFLLNPGTLQPGEFARKQHLIHSEQAYRYMNIMAFVDRRRLLQFRRPQRFRILQPPRIL</sequence>
<proteinExistence type="predicted"/>
<keyword evidence="2" id="KW-1185">Reference proteome</keyword>